<dbReference type="EMBL" id="OZ021743">
    <property type="protein sequence ID" value="CAK9329453.1"/>
    <property type="molecule type" value="Genomic_DNA"/>
</dbReference>
<evidence type="ECO:0000313" key="2">
    <source>
        <dbReference type="EMBL" id="CAK9329453.1"/>
    </source>
</evidence>
<keyword evidence="3" id="KW-1185">Reference proteome</keyword>
<dbReference type="Proteomes" id="UP001642487">
    <property type="component" value="Chromosome 9"/>
</dbReference>
<name>A0ABP0ZBJ7_9ROSI</name>
<sequence>HVDFHAEKQKKEKNKPLRSSSSPWPRVVAAVVARCLLPAMFCRQDQSLPVPHLVVGCVSSKSKSPLQVDLTECTICSSSTNFLPSSRDTRVSPIAQFGFTSYDHQPPL</sequence>
<proteinExistence type="predicted"/>
<evidence type="ECO:0000313" key="3">
    <source>
        <dbReference type="Proteomes" id="UP001642487"/>
    </source>
</evidence>
<feature type="region of interest" description="Disordered" evidence="1">
    <location>
        <begin position="1"/>
        <end position="23"/>
    </location>
</feature>
<evidence type="ECO:0000256" key="1">
    <source>
        <dbReference type="SAM" id="MobiDB-lite"/>
    </source>
</evidence>
<accession>A0ABP0ZBJ7</accession>
<reference evidence="2 3" key="1">
    <citation type="submission" date="2024-03" db="EMBL/GenBank/DDBJ databases">
        <authorList>
            <person name="Gkanogiannis A."/>
            <person name="Becerra Lopez-Lavalle L."/>
        </authorList>
    </citation>
    <scope>NUCLEOTIDE SEQUENCE [LARGE SCALE GENOMIC DNA]</scope>
</reference>
<feature type="compositionally biased region" description="Basic and acidic residues" evidence="1">
    <location>
        <begin position="1"/>
        <end position="10"/>
    </location>
</feature>
<feature type="non-terminal residue" evidence="2">
    <location>
        <position position="108"/>
    </location>
</feature>
<organism evidence="2 3">
    <name type="scientific">Citrullus colocynthis</name>
    <name type="common">colocynth</name>
    <dbReference type="NCBI Taxonomy" id="252529"/>
    <lineage>
        <taxon>Eukaryota</taxon>
        <taxon>Viridiplantae</taxon>
        <taxon>Streptophyta</taxon>
        <taxon>Embryophyta</taxon>
        <taxon>Tracheophyta</taxon>
        <taxon>Spermatophyta</taxon>
        <taxon>Magnoliopsida</taxon>
        <taxon>eudicotyledons</taxon>
        <taxon>Gunneridae</taxon>
        <taxon>Pentapetalae</taxon>
        <taxon>rosids</taxon>
        <taxon>fabids</taxon>
        <taxon>Cucurbitales</taxon>
        <taxon>Cucurbitaceae</taxon>
        <taxon>Benincaseae</taxon>
        <taxon>Citrullus</taxon>
    </lineage>
</organism>
<gene>
    <name evidence="2" type="ORF">CITCOLO1_LOCUS21909</name>
</gene>
<feature type="non-terminal residue" evidence="2">
    <location>
        <position position="1"/>
    </location>
</feature>
<protein>
    <submittedName>
        <fullName evidence="2">Uncharacterized protein</fullName>
    </submittedName>
</protein>